<keyword evidence="3" id="KW-1133">Transmembrane helix</keyword>
<dbReference type="OMA" id="NWICEQK"/>
<dbReference type="Pfam" id="PF00059">
    <property type="entry name" value="Lectin_C"/>
    <property type="match status" value="1"/>
</dbReference>
<dbReference type="Gene3D" id="1.20.5.400">
    <property type="match status" value="1"/>
</dbReference>
<dbReference type="InterPro" id="IPR016187">
    <property type="entry name" value="CTDL_fold"/>
</dbReference>
<reference evidence="5" key="1">
    <citation type="submission" date="2025-08" db="UniProtKB">
        <authorList>
            <consortium name="Ensembl"/>
        </authorList>
    </citation>
    <scope>IDENTIFICATION</scope>
</reference>
<sequence>MGQASENIYVNENEIRTLEPNRTGCVHSDAEYVTRSSCRAAAAFLGLLCILLVTGLITLVYLFTQGTSEWNKLHNNLTKELDQLQTSFNNLAEGQNQLQKRFEDMNKERKGFQRKIQDEGCYKCWRRFGSSYYYISTEKKAWDQSREECLKEGADLVIINSEEEQQFLIKLNKRVWIGLTDQDEENVWKWVDGTTPATSYWQSLQPDNAGNEDCVEIRNTDSETLLKWNDLPCSYENYWVCEAREKDMKDV</sequence>
<dbReference type="GeneTree" id="ENSGT01020000230338"/>
<dbReference type="InterPro" id="IPR018378">
    <property type="entry name" value="C-type_lectin_CS"/>
</dbReference>
<dbReference type="KEGG" id="sdu:111229397"/>
<proteinExistence type="predicted"/>
<dbReference type="InterPro" id="IPR050111">
    <property type="entry name" value="C-type_lectin/snaclec_domain"/>
</dbReference>
<keyword evidence="1" id="KW-0430">Lectin</keyword>
<name>A0A3B4U9Z4_SERDU</name>
<evidence type="ECO:0000259" key="4">
    <source>
        <dbReference type="PROSITE" id="PS50041"/>
    </source>
</evidence>
<keyword evidence="3" id="KW-0472">Membrane</keyword>
<dbReference type="SUPFAM" id="SSF56436">
    <property type="entry name" value="C-type lectin-like"/>
    <property type="match status" value="1"/>
</dbReference>
<dbReference type="CDD" id="cd03590">
    <property type="entry name" value="CLECT_DC-SIGN_like"/>
    <property type="match status" value="1"/>
</dbReference>
<dbReference type="InterPro" id="IPR001304">
    <property type="entry name" value="C-type_lectin-like"/>
</dbReference>
<reference evidence="5" key="2">
    <citation type="submission" date="2025-09" db="UniProtKB">
        <authorList>
            <consortium name="Ensembl"/>
        </authorList>
    </citation>
    <scope>IDENTIFICATION</scope>
</reference>
<keyword evidence="2" id="KW-1015">Disulfide bond</keyword>
<dbReference type="InterPro" id="IPR016186">
    <property type="entry name" value="C-type_lectin-like/link_sf"/>
</dbReference>
<feature type="transmembrane region" description="Helical" evidence="3">
    <location>
        <begin position="41"/>
        <end position="63"/>
    </location>
</feature>
<keyword evidence="3" id="KW-0812">Transmembrane</keyword>
<dbReference type="GeneID" id="111229397"/>
<dbReference type="GO" id="GO:0030246">
    <property type="term" value="F:carbohydrate binding"/>
    <property type="evidence" value="ECO:0007669"/>
    <property type="project" value="UniProtKB-KW"/>
</dbReference>
<dbReference type="AlphaFoldDB" id="A0A3B4U9Z4"/>
<organism evidence="5 6">
    <name type="scientific">Seriola dumerili</name>
    <name type="common">Greater amberjack</name>
    <name type="synonym">Caranx dumerili</name>
    <dbReference type="NCBI Taxonomy" id="41447"/>
    <lineage>
        <taxon>Eukaryota</taxon>
        <taxon>Metazoa</taxon>
        <taxon>Chordata</taxon>
        <taxon>Craniata</taxon>
        <taxon>Vertebrata</taxon>
        <taxon>Euteleostomi</taxon>
        <taxon>Actinopterygii</taxon>
        <taxon>Neopterygii</taxon>
        <taxon>Teleostei</taxon>
        <taxon>Neoteleostei</taxon>
        <taxon>Acanthomorphata</taxon>
        <taxon>Carangaria</taxon>
        <taxon>Carangiformes</taxon>
        <taxon>Carangidae</taxon>
        <taxon>Seriola</taxon>
    </lineage>
</organism>
<dbReference type="PROSITE" id="PS50041">
    <property type="entry name" value="C_TYPE_LECTIN_2"/>
    <property type="match status" value="1"/>
</dbReference>
<protein>
    <submittedName>
        <fullName evidence="5">CD209 antigen-like protein C</fullName>
    </submittedName>
</protein>
<evidence type="ECO:0000313" key="5">
    <source>
        <dbReference type="Ensembl" id="ENSSDUP00000015474.1"/>
    </source>
</evidence>
<dbReference type="RefSeq" id="XP_022611435.1">
    <property type="nucleotide sequence ID" value="XM_022755714.1"/>
</dbReference>
<evidence type="ECO:0000256" key="2">
    <source>
        <dbReference type="ARBA" id="ARBA00023157"/>
    </source>
</evidence>
<dbReference type="InterPro" id="IPR033989">
    <property type="entry name" value="CD209-like_CTLD"/>
</dbReference>
<dbReference type="PROSITE" id="PS00615">
    <property type="entry name" value="C_TYPE_LECTIN_1"/>
    <property type="match status" value="1"/>
</dbReference>
<evidence type="ECO:0000313" key="6">
    <source>
        <dbReference type="Proteomes" id="UP000261420"/>
    </source>
</evidence>
<dbReference type="PANTHER" id="PTHR22803">
    <property type="entry name" value="MANNOSE, PHOSPHOLIPASE, LECTIN RECEPTOR RELATED"/>
    <property type="match status" value="1"/>
</dbReference>
<dbReference type="SMART" id="SM00034">
    <property type="entry name" value="CLECT"/>
    <property type="match status" value="1"/>
</dbReference>
<dbReference type="Proteomes" id="UP000261420">
    <property type="component" value="Unplaced"/>
</dbReference>
<accession>A0A3B4U9Z4</accession>
<evidence type="ECO:0000256" key="3">
    <source>
        <dbReference type="SAM" id="Phobius"/>
    </source>
</evidence>
<evidence type="ECO:0000256" key="1">
    <source>
        <dbReference type="ARBA" id="ARBA00022734"/>
    </source>
</evidence>
<keyword evidence="6" id="KW-1185">Reference proteome</keyword>
<dbReference type="Ensembl" id="ENSSDUT00000015761.1">
    <property type="protein sequence ID" value="ENSSDUP00000015474.1"/>
    <property type="gene ID" value="ENSSDUG00000011295.1"/>
</dbReference>
<dbReference type="Gene3D" id="3.10.100.10">
    <property type="entry name" value="Mannose-Binding Protein A, subunit A"/>
    <property type="match status" value="1"/>
</dbReference>
<feature type="domain" description="C-type lectin" evidence="4">
    <location>
        <begin position="128"/>
        <end position="242"/>
    </location>
</feature>